<evidence type="ECO:0000313" key="4">
    <source>
        <dbReference type="EMBL" id="EOY13029.1"/>
    </source>
</evidence>
<keyword evidence="2 3" id="KW-0732">Signal</keyword>
<gene>
    <name evidence="4" type="ORF">TCM_031537</name>
</gene>
<dbReference type="OMA" id="HCCKTHC"/>
<dbReference type="PANTHER" id="PTHR33227:SF6">
    <property type="entry name" value="PROTEIN GRIM REAPER"/>
    <property type="match status" value="1"/>
</dbReference>
<keyword evidence="5" id="KW-1185">Reference proteome</keyword>
<name>A0A061FEX4_THECC</name>
<evidence type="ECO:0000256" key="3">
    <source>
        <dbReference type="SAM" id="SignalP"/>
    </source>
</evidence>
<dbReference type="Gramene" id="EOY13029">
    <property type="protein sequence ID" value="EOY13029"/>
    <property type="gene ID" value="TCM_031537"/>
</dbReference>
<proteinExistence type="inferred from homology"/>
<comment type="similarity">
    <text evidence="1">Belongs to the STIG1 family.</text>
</comment>
<evidence type="ECO:0000256" key="1">
    <source>
        <dbReference type="ARBA" id="ARBA00006010"/>
    </source>
</evidence>
<dbReference type="AlphaFoldDB" id="A0A061FEX4"/>
<reference evidence="4 5" key="1">
    <citation type="journal article" date="2013" name="Genome Biol.">
        <title>The genome sequence of the most widely cultivated cacao type and its use to identify candidate genes regulating pod color.</title>
        <authorList>
            <person name="Motamayor J.C."/>
            <person name="Mockaitis K."/>
            <person name="Schmutz J."/>
            <person name="Haiminen N."/>
            <person name="Iii D.L."/>
            <person name="Cornejo O."/>
            <person name="Findley S.D."/>
            <person name="Zheng P."/>
            <person name="Utro F."/>
            <person name="Royaert S."/>
            <person name="Saski C."/>
            <person name="Jenkins J."/>
            <person name="Podicheti R."/>
            <person name="Zhao M."/>
            <person name="Scheffler B.E."/>
            <person name="Stack J.C."/>
            <person name="Feltus F.A."/>
            <person name="Mustiga G.M."/>
            <person name="Amores F."/>
            <person name="Phillips W."/>
            <person name="Marelli J.P."/>
            <person name="May G.D."/>
            <person name="Shapiro H."/>
            <person name="Ma J."/>
            <person name="Bustamante C.D."/>
            <person name="Schnell R.J."/>
            <person name="Main D."/>
            <person name="Gilbert D."/>
            <person name="Parida L."/>
            <person name="Kuhn D.N."/>
        </authorList>
    </citation>
    <scope>NUCLEOTIDE SEQUENCE [LARGE SCALE GENOMIC DNA]</scope>
    <source>
        <strain evidence="5">cv. Matina 1-6</strain>
    </source>
</reference>
<dbReference type="EMBL" id="CM001885">
    <property type="protein sequence ID" value="EOY13029.1"/>
    <property type="molecule type" value="Genomic_DNA"/>
</dbReference>
<dbReference type="Pfam" id="PF04885">
    <property type="entry name" value="Stig1"/>
    <property type="match status" value="1"/>
</dbReference>
<evidence type="ECO:0000256" key="2">
    <source>
        <dbReference type="ARBA" id="ARBA00022729"/>
    </source>
</evidence>
<evidence type="ECO:0000313" key="5">
    <source>
        <dbReference type="Proteomes" id="UP000026915"/>
    </source>
</evidence>
<dbReference type="PANTHER" id="PTHR33227">
    <property type="entry name" value="STIGMA-SPECIFIC STIG1-LIKE PROTEIN 3"/>
    <property type="match status" value="1"/>
</dbReference>
<dbReference type="HOGENOM" id="CLU_111795_1_1_1"/>
<feature type="signal peptide" evidence="3">
    <location>
        <begin position="1"/>
        <end position="29"/>
    </location>
</feature>
<dbReference type="eggNOG" id="ENOG502S52A">
    <property type="taxonomic scope" value="Eukaryota"/>
</dbReference>
<accession>A0A061FEX4</accession>
<dbReference type="STRING" id="3641.A0A061FEX4"/>
<dbReference type="InParanoid" id="A0A061FEX4"/>
<dbReference type="Proteomes" id="UP000026915">
    <property type="component" value="Chromosome 7"/>
</dbReference>
<protein>
    <submittedName>
        <fullName evidence="4">Stigma-specific Stig1 family protein, putative</fullName>
    </submittedName>
</protein>
<dbReference type="InterPro" id="IPR006969">
    <property type="entry name" value="Stig-like"/>
</dbReference>
<organism evidence="4 5">
    <name type="scientific">Theobroma cacao</name>
    <name type="common">Cacao</name>
    <name type="synonym">Cocoa</name>
    <dbReference type="NCBI Taxonomy" id="3641"/>
    <lineage>
        <taxon>Eukaryota</taxon>
        <taxon>Viridiplantae</taxon>
        <taxon>Streptophyta</taxon>
        <taxon>Embryophyta</taxon>
        <taxon>Tracheophyta</taxon>
        <taxon>Spermatophyta</taxon>
        <taxon>Magnoliopsida</taxon>
        <taxon>eudicotyledons</taxon>
        <taxon>Gunneridae</taxon>
        <taxon>Pentapetalae</taxon>
        <taxon>rosids</taxon>
        <taxon>malvids</taxon>
        <taxon>Malvales</taxon>
        <taxon>Malvaceae</taxon>
        <taxon>Byttnerioideae</taxon>
        <taxon>Theobroma</taxon>
    </lineage>
</organism>
<feature type="chain" id="PRO_5001601969" evidence="3">
    <location>
        <begin position="30"/>
        <end position="163"/>
    </location>
</feature>
<sequence>MATTILKLTAILSLTVSLLLSLHTQATFSFRIEDDGDDGGEYYVLDQPLIVPNLRSKSRFLSHTLKKDRIRKGTHCDPNSYRNICNGISANNGTSLLYCCKTHCRNVLGDWNNCGQCGNRCKFGQRCCGGVCTDVMYNADHCGKCDNQCTPGVKCEFGSCGYA</sequence>